<dbReference type="Proteomes" id="UP001497444">
    <property type="component" value="Chromosome 14"/>
</dbReference>
<feature type="domain" description="Protein kinase" evidence="9">
    <location>
        <begin position="416"/>
        <end position="696"/>
    </location>
</feature>
<protein>
    <recommendedName>
        <fullName evidence="9">Protein kinase domain-containing protein</fullName>
    </recommendedName>
</protein>
<sequence>MDKCTGVSTAWLLIAVLGVLCNVSVPGVLAENPPGSFFVNCGSTDSYVDKVTGITWMPDDQFIDKSSGVNANVANASQYYYPDFSEFTTLRYFPDSRAKNCYSFPVTPNETYQIRGTFFYGNYDNQTTVPSFQMGVDGTIVASNIISELYVIAYQEITYVPQRNVTFLCLSRDLTNSVPFISAISLVNITGNVTAAYRFEDTSRFEDNVYMGYYYVTQFRWNFGGNGIIRYPGDIVDHYWFPIKSNSSYVQSTAQVEALKANGIVNARFPPEAVMNTALTTNGTMTINIPFTHAYIWFMTLYLAELNPNATASSREFYVGVPGYSPTWLENPLVKTGGLGGLFELEYHGTVPNYISLFKNQSISTALGPLVNALEIFELSQNQSAILTNEQDKFAKQQVQPTLYSYNVLSRATGDFHQDNKLGEGGFGVVYKGILLDGTTVAIKLLTTKSHQGIDDFLNEVVSITGVRHKNLVKLKGCCLHRTQRLLVYEYVENKNLAEALWGSKMEDNIFLDWPTRFHILVGIARGLVYLHEDLQPCIIHRDIKASNILLDNNLNAKIADFGLARLFSDDQSKLFTQVAGTIGYMSPEYATLGQLSTKVDVYSFGILLLEIISGRKAILQNATTNIYLVEWAWSLHKTNMLISLVDQKLHNIIVESEMRRVINVALLCVQVETTKRPIMSEVLSMLQGEMDLPNILPNSSQINVSNIFFNYSLMCTSLTLPATLQILSLALQNPLSLRSKEGNRSLLFFFSCNITKKATTLSSSFLFFLFSYSAAKKTTTMLLLSPSSLCFVGILLDGTKMAVKLLTTKSHQGIDDFLNEVVSITSVRHKNLVKLKGCCLHRTQRLLVYEYVENKNLAEALWGSKMEDNIFLDWPTRFHIFVGIARGLVYLHEDLQPCIIHRDIKASNILLDNSLNAKIADFGLARLFSDDQSQLFTQVVGTIGYMSPEYATLGQLSTKVDVYSFGILLLEIISGRKVILQNATTNMYLVEWAWSLHKTNMLISLVDQKLHNTIVESEMRRVINVALLCVQVETTKRPIMSEVLSMLQGETDLPNILPSSSQINVSSLFLNVSINESNHLLSSPILNNYSNAEVELTNLDPR</sequence>
<dbReference type="Pfam" id="PF12819">
    <property type="entry name" value="Malectin_like"/>
    <property type="match status" value="1"/>
</dbReference>
<evidence type="ECO:0000256" key="5">
    <source>
        <dbReference type="ARBA" id="ARBA00022777"/>
    </source>
</evidence>
<dbReference type="InterPro" id="IPR001245">
    <property type="entry name" value="Ser-Thr/Tyr_kinase_cat_dom"/>
</dbReference>
<dbReference type="PROSITE" id="PS50011">
    <property type="entry name" value="PROTEIN_KINASE_DOM"/>
    <property type="match status" value="2"/>
</dbReference>
<dbReference type="PROSITE" id="PS00108">
    <property type="entry name" value="PROTEIN_KINASE_ST"/>
    <property type="match status" value="2"/>
</dbReference>
<dbReference type="CDD" id="cd14066">
    <property type="entry name" value="STKc_IRAK"/>
    <property type="match status" value="1"/>
</dbReference>
<dbReference type="EMBL" id="OZ020109">
    <property type="protein sequence ID" value="CAK9262237.1"/>
    <property type="molecule type" value="Genomic_DNA"/>
</dbReference>
<dbReference type="Gene3D" id="3.30.200.20">
    <property type="entry name" value="Phosphorylase Kinase, domain 1"/>
    <property type="match status" value="2"/>
</dbReference>
<keyword evidence="8" id="KW-0732">Signal</keyword>
<dbReference type="SUPFAM" id="SSF56112">
    <property type="entry name" value="Protein kinase-like (PK-like)"/>
    <property type="match status" value="2"/>
</dbReference>
<keyword evidence="2" id="KW-0723">Serine/threonine-protein kinase</keyword>
<evidence type="ECO:0000256" key="8">
    <source>
        <dbReference type="SAM" id="SignalP"/>
    </source>
</evidence>
<dbReference type="PANTHER" id="PTHR47973">
    <property type="entry name" value="CYSTEINE-RICH RECEPTOR-LIKE PROTEIN KINASE 3"/>
    <property type="match status" value="1"/>
</dbReference>
<dbReference type="InterPro" id="IPR011009">
    <property type="entry name" value="Kinase-like_dom_sf"/>
</dbReference>
<keyword evidence="6 7" id="KW-0067">ATP-binding</keyword>
<feature type="domain" description="Protein kinase" evidence="9">
    <location>
        <begin position="779"/>
        <end position="1057"/>
    </location>
</feature>
<dbReference type="PROSITE" id="PS00107">
    <property type="entry name" value="PROTEIN_KINASE_ATP"/>
    <property type="match status" value="1"/>
</dbReference>
<feature type="binding site" evidence="7">
    <location>
        <position position="444"/>
    </location>
    <ligand>
        <name>ATP</name>
        <dbReference type="ChEBI" id="CHEBI:30616"/>
    </ligand>
</feature>
<dbReference type="SMART" id="SM00220">
    <property type="entry name" value="S_TKc"/>
    <property type="match status" value="2"/>
</dbReference>
<evidence type="ECO:0000256" key="7">
    <source>
        <dbReference type="PROSITE-ProRule" id="PRU10141"/>
    </source>
</evidence>
<evidence type="ECO:0000256" key="6">
    <source>
        <dbReference type="ARBA" id="ARBA00022840"/>
    </source>
</evidence>
<dbReference type="InterPro" id="IPR024788">
    <property type="entry name" value="Malectin-like_Carb-bd_dom"/>
</dbReference>
<name>A0ABP0W609_9BRYO</name>
<evidence type="ECO:0000256" key="3">
    <source>
        <dbReference type="ARBA" id="ARBA00022679"/>
    </source>
</evidence>
<dbReference type="InterPro" id="IPR017441">
    <property type="entry name" value="Protein_kinase_ATP_BS"/>
</dbReference>
<proteinExistence type="predicted"/>
<organism evidence="10 11">
    <name type="scientific">Sphagnum jensenii</name>
    <dbReference type="NCBI Taxonomy" id="128206"/>
    <lineage>
        <taxon>Eukaryota</taxon>
        <taxon>Viridiplantae</taxon>
        <taxon>Streptophyta</taxon>
        <taxon>Embryophyta</taxon>
        <taxon>Bryophyta</taxon>
        <taxon>Sphagnophytina</taxon>
        <taxon>Sphagnopsida</taxon>
        <taxon>Sphagnales</taxon>
        <taxon>Sphagnaceae</taxon>
        <taxon>Sphagnum</taxon>
    </lineage>
</organism>
<dbReference type="InterPro" id="IPR008271">
    <property type="entry name" value="Ser/Thr_kinase_AS"/>
</dbReference>
<dbReference type="Pfam" id="PF00069">
    <property type="entry name" value="Pkinase"/>
    <property type="match status" value="1"/>
</dbReference>
<dbReference type="InterPro" id="IPR000719">
    <property type="entry name" value="Prot_kinase_dom"/>
</dbReference>
<feature type="chain" id="PRO_5047439120" description="Protein kinase domain-containing protein" evidence="8">
    <location>
        <begin position="31"/>
        <end position="1103"/>
    </location>
</feature>
<dbReference type="Gene3D" id="1.10.510.10">
    <property type="entry name" value="Transferase(Phosphotransferase) domain 1"/>
    <property type="match status" value="2"/>
</dbReference>
<keyword evidence="11" id="KW-1185">Reference proteome</keyword>
<comment type="subcellular location">
    <subcellularLocation>
        <location evidence="1">Membrane</location>
        <topology evidence="1">Single-pass membrane protein</topology>
    </subcellularLocation>
</comment>
<evidence type="ECO:0000256" key="4">
    <source>
        <dbReference type="ARBA" id="ARBA00022741"/>
    </source>
</evidence>
<dbReference type="Pfam" id="PF07714">
    <property type="entry name" value="PK_Tyr_Ser-Thr"/>
    <property type="match status" value="1"/>
</dbReference>
<accession>A0ABP0W609</accession>
<evidence type="ECO:0000313" key="10">
    <source>
        <dbReference type="EMBL" id="CAK9262237.1"/>
    </source>
</evidence>
<feature type="signal peptide" evidence="8">
    <location>
        <begin position="1"/>
        <end position="30"/>
    </location>
</feature>
<dbReference type="Gene3D" id="2.60.120.430">
    <property type="entry name" value="Galactose-binding lectin"/>
    <property type="match status" value="1"/>
</dbReference>
<evidence type="ECO:0000313" key="11">
    <source>
        <dbReference type="Proteomes" id="UP001497444"/>
    </source>
</evidence>
<keyword evidence="5" id="KW-0418">Kinase</keyword>
<evidence type="ECO:0000259" key="9">
    <source>
        <dbReference type="PROSITE" id="PS50011"/>
    </source>
</evidence>
<dbReference type="InterPro" id="IPR052059">
    <property type="entry name" value="CR_Ser/Thr_kinase"/>
</dbReference>
<gene>
    <name evidence="10" type="ORF">CSSPJE1EN1_LOCUS7715</name>
</gene>
<reference evidence="10" key="1">
    <citation type="submission" date="2024-02" db="EMBL/GenBank/DDBJ databases">
        <authorList>
            <consortium name="ELIXIR-Norway"/>
            <consortium name="Elixir Norway"/>
        </authorList>
    </citation>
    <scope>NUCLEOTIDE SEQUENCE</scope>
</reference>
<evidence type="ECO:0000256" key="1">
    <source>
        <dbReference type="ARBA" id="ARBA00004167"/>
    </source>
</evidence>
<keyword evidence="3" id="KW-0808">Transferase</keyword>
<keyword evidence="4 7" id="KW-0547">Nucleotide-binding</keyword>
<evidence type="ECO:0000256" key="2">
    <source>
        <dbReference type="ARBA" id="ARBA00022527"/>
    </source>
</evidence>